<keyword evidence="5" id="KW-1185">Reference proteome</keyword>
<reference evidence="4 5" key="1">
    <citation type="journal article" date="2016" name="Mol. Biol. Evol.">
        <title>Comparative Genomics of Early-Diverging Mushroom-Forming Fungi Provides Insights into the Origins of Lignocellulose Decay Capabilities.</title>
        <authorList>
            <person name="Nagy L.G."/>
            <person name="Riley R."/>
            <person name="Tritt A."/>
            <person name="Adam C."/>
            <person name="Daum C."/>
            <person name="Floudas D."/>
            <person name="Sun H."/>
            <person name="Yadav J.S."/>
            <person name="Pangilinan J."/>
            <person name="Larsson K.H."/>
            <person name="Matsuura K."/>
            <person name="Barry K."/>
            <person name="Labutti K."/>
            <person name="Kuo R."/>
            <person name="Ohm R.A."/>
            <person name="Bhattacharya S.S."/>
            <person name="Shirouzu T."/>
            <person name="Yoshinaga Y."/>
            <person name="Martin F.M."/>
            <person name="Grigoriev I.V."/>
            <person name="Hibbett D.S."/>
        </authorList>
    </citation>
    <scope>NUCLEOTIDE SEQUENCE [LARGE SCALE GENOMIC DNA]</scope>
    <source>
        <strain evidence="4 5">HHB12029</strain>
    </source>
</reference>
<evidence type="ECO:0000313" key="4">
    <source>
        <dbReference type="EMBL" id="KZV92543.1"/>
    </source>
</evidence>
<sequence length="283" mass="31378">MPTSLAPALLTLFAATVALARFTVPGCWQRNCLVQNDAGTLCLQAAFNGPPKNCDDEVLSSLLDVHVQSKIGLSIAYYDEHGSFLGPAIWPVPAPLPFTVYVCISGRRSDANDRYRTLCRTALHDDDIHAAAAHNRECGIELPQQFVSDGCYTANPATSTNPLDNPALVRALFVLSGIVTVATLVIWFSKPLKNGWRYFKFVTSRYGRRIFGVTRREELMPRAFDISLYPTGNDTRRQGDPGVDMRDRVALPQPATAMYRPNVTTRRTNQRGPQVRALDDDLH</sequence>
<feature type="compositionally biased region" description="Polar residues" evidence="1">
    <location>
        <begin position="262"/>
        <end position="272"/>
    </location>
</feature>
<dbReference type="OrthoDB" id="3303925at2759"/>
<dbReference type="EMBL" id="KV426006">
    <property type="protein sequence ID" value="KZV92543.1"/>
    <property type="molecule type" value="Genomic_DNA"/>
</dbReference>
<evidence type="ECO:0000256" key="2">
    <source>
        <dbReference type="SAM" id="Phobius"/>
    </source>
</evidence>
<dbReference type="Proteomes" id="UP000077266">
    <property type="component" value="Unassembled WGS sequence"/>
</dbReference>
<gene>
    <name evidence="4" type="ORF">EXIGLDRAFT_836343</name>
</gene>
<accession>A0A165HW56</accession>
<proteinExistence type="predicted"/>
<feature type="signal peptide" evidence="3">
    <location>
        <begin position="1"/>
        <end position="20"/>
    </location>
</feature>
<keyword evidence="3" id="KW-0732">Signal</keyword>
<protein>
    <recommendedName>
        <fullName evidence="6">Autophagy-related protein 27</fullName>
    </recommendedName>
</protein>
<feature type="chain" id="PRO_5007858907" description="Autophagy-related protein 27" evidence="3">
    <location>
        <begin position="21"/>
        <end position="283"/>
    </location>
</feature>
<feature type="region of interest" description="Disordered" evidence="1">
    <location>
        <begin position="261"/>
        <end position="283"/>
    </location>
</feature>
<dbReference type="AlphaFoldDB" id="A0A165HW56"/>
<keyword evidence="2" id="KW-0472">Membrane</keyword>
<evidence type="ECO:0000256" key="3">
    <source>
        <dbReference type="SAM" id="SignalP"/>
    </source>
</evidence>
<name>A0A165HW56_EXIGL</name>
<evidence type="ECO:0008006" key="6">
    <source>
        <dbReference type="Google" id="ProtNLM"/>
    </source>
</evidence>
<keyword evidence="2" id="KW-1133">Transmembrane helix</keyword>
<keyword evidence="2" id="KW-0812">Transmembrane</keyword>
<feature type="transmembrane region" description="Helical" evidence="2">
    <location>
        <begin position="167"/>
        <end position="188"/>
    </location>
</feature>
<dbReference type="InParanoid" id="A0A165HW56"/>
<evidence type="ECO:0000256" key="1">
    <source>
        <dbReference type="SAM" id="MobiDB-lite"/>
    </source>
</evidence>
<organism evidence="4 5">
    <name type="scientific">Exidia glandulosa HHB12029</name>
    <dbReference type="NCBI Taxonomy" id="1314781"/>
    <lineage>
        <taxon>Eukaryota</taxon>
        <taxon>Fungi</taxon>
        <taxon>Dikarya</taxon>
        <taxon>Basidiomycota</taxon>
        <taxon>Agaricomycotina</taxon>
        <taxon>Agaricomycetes</taxon>
        <taxon>Auriculariales</taxon>
        <taxon>Exidiaceae</taxon>
        <taxon>Exidia</taxon>
    </lineage>
</organism>
<evidence type="ECO:0000313" key="5">
    <source>
        <dbReference type="Proteomes" id="UP000077266"/>
    </source>
</evidence>